<evidence type="ECO:0000256" key="2">
    <source>
        <dbReference type="ARBA" id="ARBA00002285"/>
    </source>
</evidence>
<proteinExistence type="inferred from homology"/>
<keyword evidence="7" id="KW-0479">Metal-binding</keyword>
<dbReference type="Pfam" id="PF01242">
    <property type="entry name" value="PTPS"/>
    <property type="match status" value="1"/>
</dbReference>
<dbReference type="InterPro" id="IPR038418">
    <property type="entry name" value="6-PTP_synth/QueD_sf"/>
</dbReference>
<dbReference type="GO" id="GO:0070497">
    <property type="term" value="F:6-carboxytetrahydropterin synthase activity"/>
    <property type="evidence" value="ECO:0007669"/>
    <property type="project" value="UniProtKB-EC"/>
</dbReference>
<accession>A0A023D1E4</accession>
<evidence type="ECO:0000256" key="7">
    <source>
        <dbReference type="ARBA" id="ARBA00022723"/>
    </source>
</evidence>
<dbReference type="GO" id="GO:0046872">
    <property type="term" value="F:metal ion binding"/>
    <property type="evidence" value="ECO:0007669"/>
    <property type="project" value="UniProtKB-KW"/>
</dbReference>
<evidence type="ECO:0000313" key="12">
    <source>
        <dbReference type="EMBL" id="GAJ27957.1"/>
    </source>
</evidence>
<dbReference type="Gene3D" id="3.30.479.10">
    <property type="entry name" value="6-pyruvoyl tetrahydropterin synthase/QueD"/>
    <property type="match status" value="1"/>
</dbReference>
<comment type="similarity">
    <text evidence="4">Belongs to the PTPS family. QueD subfamily.</text>
</comment>
<comment type="function">
    <text evidence="2">Catalyzes the conversion of 7,8-dihydroneopterin triphosphate (H2NTP) to 6-carboxy-5,6,7,8-tetrahydropterin (CPH4) and acetaldehyde.</text>
</comment>
<evidence type="ECO:0000256" key="3">
    <source>
        <dbReference type="ARBA" id="ARBA00005061"/>
    </source>
</evidence>
<evidence type="ECO:0000256" key="10">
    <source>
        <dbReference type="ARBA" id="ARBA00031449"/>
    </source>
</evidence>
<dbReference type="EC" id="4.1.2.50" evidence="5"/>
<sequence length="176" mass="19797">MSKAELVFTRRFSMGHRLIDGASESCALPHGHNEFVTVALRPVRERALDGRGNMIVSFREAKQRWHEFVDTALDHALQLSERDPLLEWFRANEPGRAARIVVTPGDPTTELMAALMLAKLNAFLREAGETLVCEEISLQETPTNTVRLTGDAMDYLPPAGRAAQACWWHRPDFSIQ</sequence>
<dbReference type="InterPro" id="IPR007115">
    <property type="entry name" value="6-PTP_synth/QueD"/>
</dbReference>
<evidence type="ECO:0000313" key="13">
    <source>
        <dbReference type="Proteomes" id="UP000019760"/>
    </source>
</evidence>
<evidence type="ECO:0000256" key="4">
    <source>
        <dbReference type="ARBA" id="ARBA00008900"/>
    </source>
</evidence>
<evidence type="ECO:0000256" key="11">
    <source>
        <dbReference type="ARBA" id="ARBA00048807"/>
    </source>
</evidence>
<dbReference type="Proteomes" id="UP000019760">
    <property type="component" value="Unassembled WGS sequence"/>
</dbReference>
<comment type="caution">
    <text evidence="12">The sequence shown here is derived from an EMBL/GenBank/DDBJ whole genome shotgun (WGS) entry which is preliminary data.</text>
</comment>
<dbReference type="EMBL" id="BAND01000011">
    <property type="protein sequence ID" value="GAJ27957.1"/>
    <property type="molecule type" value="Genomic_DNA"/>
</dbReference>
<evidence type="ECO:0000256" key="8">
    <source>
        <dbReference type="ARBA" id="ARBA00022833"/>
    </source>
</evidence>
<evidence type="ECO:0000256" key="9">
    <source>
        <dbReference type="ARBA" id="ARBA00023239"/>
    </source>
</evidence>
<name>A0A023D1E4_ACIMT</name>
<keyword evidence="9" id="KW-0456">Lyase</keyword>
<dbReference type="PANTHER" id="PTHR12589">
    <property type="entry name" value="PYRUVOYL TETRAHYDROBIOPTERIN SYNTHASE"/>
    <property type="match status" value="1"/>
</dbReference>
<comment type="catalytic activity">
    <reaction evidence="11">
        <text>7,8-dihydroneopterin 3'-triphosphate + H2O = 6-carboxy-5,6,7,8-tetrahydropterin + triphosphate + acetaldehyde + 2 H(+)</text>
        <dbReference type="Rhea" id="RHEA:27966"/>
        <dbReference type="ChEBI" id="CHEBI:15343"/>
        <dbReference type="ChEBI" id="CHEBI:15377"/>
        <dbReference type="ChEBI" id="CHEBI:15378"/>
        <dbReference type="ChEBI" id="CHEBI:18036"/>
        <dbReference type="ChEBI" id="CHEBI:58462"/>
        <dbReference type="ChEBI" id="CHEBI:61032"/>
        <dbReference type="EC" id="4.1.2.50"/>
    </reaction>
</comment>
<reference evidence="12 13" key="2">
    <citation type="journal article" date="2014" name="FEMS Microbiol. Lett.">
        <title>Draft genomic DNA sequence of the facultatively methylotrophic bacterium Acidomonas methanolica type strain MB58.</title>
        <authorList>
            <person name="Higashiura N."/>
            <person name="Hadano H."/>
            <person name="Hirakawa H."/>
            <person name="Matsutani M."/>
            <person name="Takabe S."/>
            <person name="Matsushita K."/>
            <person name="Azuma Y."/>
        </authorList>
    </citation>
    <scope>NUCLEOTIDE SEQUENCE [LARGE SCALE GENOMIC DNA]</scope>
    <source>
        <strain evidence="12 13">MB58</strain>
    </source>
</reference>
<organism evidence="12 13">
    <name type="scientific">Acidomonas methanolica NBRC 104435</name>
    <dbReference type="NCBI Taxonomy" id="1231351"/>
    <lineage>
        <taxon>Bacteria</taxon>
        <taxon>Pseudomonadati</taxon>
        <taxon>Pseudomonadota</taxon>
        <taxon>Alphaproteobacteria</taxon>
        <taxon>Acetobacterales</taxon>
        <taxon>Acetobacteraceae</taxon>
        <taxon>Acidomonas</taxon>
    </lineage>
</organism>
<dbReference type="RefSeq" id="WP_042055976.1">
    <property type="nucleotide sequence ID" value="NZ_BAND01000011.1"/>
</dbReference>
<evidence type="ECO:0000256" key="1">
    <source>
        <dbReference type="ARBA" id="ARBA00001947"/>
    </source>
</evidence>
<evidence type="ECO:0000256" key="6">
    <source>
        <dbReference type="ARBA" id="ARBA00018141"/>
    </source>
</evidence>
<reference evidence="13" key="1">
    <citation type="journal article" date="2014" name="FEMS Microbiol. Lett.">
        <title>Draft Genomic DNA Sequence of the Facultatively Methylotrophic Bacterium Acidomonas methanolica type strain MB58.</title>
        <authorList>
            <person name="Higashiura N."/>
            <person name="Hadano H."/>
            <person name="Hirakawa H."/>
            <person name="Matsutani M."/>
            <person name="Takabe S."/>
            <person name="Matsushita K."/>
            <person name="Azuma Y."/>
        </authorList>
    </citation>
    <scope>NUCLEOTIDE SEQUENCE [LARGE SCALE GENOMIC DNA]</scope>
    <source>
        <strain evidence="13">MB58</strain>
    </source>
</reference>
<protein>
    <recommendedName>
        <fullName evidence="6">6-carboxy-5,6,7,8-tetrahydropterin synthase</fullName>
        <ecNumber evidence="5">4.1.2.50</ecNumber>
    </recommendedName>
    <alternativeName>
        <fullName evidence="10">Queuosine biosynthesis protein QueD</fullName>
    </alternativeName>
</protein>
<dbReference type="OrthoDB" id="7171471at2"/>
<dbReference type="UniPathway" id="UPA00391"/>
<dbReference type="SUPFAM" id="SSF55620">
    <property type="entry name" value="Tetrahydrobiopterin biosynthesis enzymes-like"/>
    <property type="match status" value="1"/>
</dbReference>
<comment type="cofactor">
    <cofactor evidence="1">
        <name>Zn(2+)</name>
        <dbReference type="ChEBI" id="CHEBI:29105"/>
    </cofactor>
</comment>
<evidence type="ECO:0000256" key="5">
    <source>
        <dbReference type="ARBA" id="ARBA00012982"/>
    </source>
</evidence>
<keyword evidence="8" id="KW-0862">Zinc</keyword>
<gene>
    <name evidence="12" type="ORF">Amme_011_057</name>
</gene>
<dbReference type="PANTHER" id="PTHR12589:SF7">
    <property type="entry name" value="6-PYRUVOYL TETRAHYDROBIOPTERIN SYNTHASE"/>
    <property type="match status" value="1"/>
</dbReference>
<dbReference type="AlphaFoldDB" id="A0A023D1E4"/>
<keyword evidence="13" id="KW-1185">Reference proteome</keyword>
<comment type="pathway">
    <text evidence="3">Purine metabolism; 7-cyano-7-deazaguanine biosynthesis.</text>
</comment>